<keyword evidence="2" id="KW-0052">Apoplast</keyword>
<keyword evidence="5" id="KW-1015">Disulfide bond</keyword>
<dbReference type="SMART" id="SM00856">
    <property type="entry name" value="PMEI"/>
    <property type="match status" value="1"/>
</dbReference>
<feature type="chain" id="PRO_5044763834" description="Pectinesterase inhibitor domain-containing protein" evidence="7">
    <location>
        <begin position="26"/>
        <end position="205"/>
    </location>
</feature>
<dbReference type="SUPFAM" id="SSF101148">
    <property type="entry name" value="Plant invertase/pectin methylesterase inhibitor"/>
    <property type="match status" value="1"/>
</dbReference>
<gene>
    <name evidence="9" type="ORF">ACJRO7_018910</name>
</gene>
<comment type="similarity">
    <text evidence="6">Belongs to the PMEI family.</text>
</comment>
<evidence type="ECO:0000256" key="3">
    <source>
        <dbReference type="ARBA" id="ARBA00022525"/>
    </source>
</evidence>
<sequence length="205" mass="22721">MAKLSLPLLLFFLICVSASVAPALARRSRSRTYIEMSCRGTRYPTLCVQCLSGYANGSLKSPQQLAQAALTVSLYKARYTKAYMVKIAGDLKVMNAHDYQPVQDCMDQIDNSIDQLTQSIKELRQFGQETVGDNFYWHISNVDSWVSAAQTDAMTCLDEFPGNRMGKTKAVLKGKVLNVAMTTSNALVLFHRFAAKYGARATTKP</sequence>
<organism evidence="9 10">
    <name type="scientific">Eucalyptus globulus</name>
    <name type="common">Tasmanian blue gum</name>
    <dbReference type="NCBI Taxonomy" id="34317"/>
    <lineage>
        <taxon>Eukaryota</taxon>
        <taxon>Viridiplantae</taxon>
        <taxon>Streptophyta</taxon>
        <taxon>Embryophyta</taxon>
        <taxon>Tracheophyta</taxon>
        <taxon>Spermatophyta</taxon>
        <taxon>Magnoliopsida</taxon>
        <taxon>eudicotyledons</taxon>
        <taxon>Gunneridae</taxon>
        <taxon>Pentapetalae</taxon>
        <taxon>rosids</taxon>
        <taxon>malvids</taxon>
        <taxon>Myrtales</taxon>
        <taxon>Myrtaceae</taxon>
        <taxon>Myrtoideae</taxon>
        <taxon>Eucalypteae</taxon>
        <taxon>Eucalyptus</taxon>
    </lineage>
</organism>
<dbReference type="PANTHER" id="PTHR31080">
    <property type="entry name" value="PECTINESTERASE INHIBITOR-LIKE"/>
    <property type="match status" value="1"/>
</dbReference>
<feature type="signal peptide" evidence="7">
    <location>
        <begin position="1"/>
        <end position="25"/>
    </location>
</feature>
<dbReference type="Gene3D" id="1.20.140.40">
    <property type="entry name" value="Invertase/pectin methylesterase inhibitor family protein"/>
    <property type="match status" value="1"/>
</dbReference>
<evidence type="ECO:0000313" key="10">
    <source>
        <dbReference type="Proteomes" id="UP001634007"/>
    </source>
</evidence>
<evidence type="ECO:0000313" key="9">
    <source>
        <dbReference type="EMBL" id="KAL3743718.1"/>
    </source>
</evidence>
<dbReference type="InterPro" id="IPR035513">
    <property type="entry name" value="Invertase/methylesterase_inhib"/>
</dbReference>
<evidence type="ECO:0000256" key="1">
    <source>
        <dbReference type="ARBA" id="ARBA00004271"/>
    </source>
</evidence>
<keyword evidence="3" id="KW-0964">Secreted</keyword>
<name>A0ABD3KWB1_EUCGL</name>
<feature type="domain" description="Pectinesterase inhibitor" evidence="8">
    <location>
        <begin position="29"/>
        <end position="189"/>
    </location>
</feature>
<dbReference type="InterPro" id="IPR051955">
    <property type="entry name" value="PME_Inhibitor"/>
</dbReference>
<dbReference type="PANTHER" id="PTHR31080:SF12">
    <property type="entry name" value="PLANT INVERTASE_PECTIN METHYLESTERASE INHIBITOR"/>
    <property type="match status" value="1"/>
</dbReference>
<evidence type="ECO:0000256" key="2">
    <source>
        <dbReference type="ARBA" id="ARBA00022523"/>
    </source>
</evidence>
<dbReference type="NCBIfam" id="TIGR01614">
    <property type="entry name" value="PME_inhib"/>
    <property type="match status" value="1"/>
</dbReference>
<evidence type="ECO:0000259" key="8">
    <source>
        <dbReference type="SMART" id="SM00856"/>
    </source>
</evidence>
<comment type="subcellular location">
    <subcellularLocation>
        <location evidence="1">Secreted</location>
        <location evidence="1">Extracellular space</location>
        <location evidence="1">Apoplast</location>
    </subcellularLocation>
</comment>
<dbReference type="EMBL" id="JBJKBG010000004">
    <property type="protein sequence ID" value="KAL3743718.1"/>
    <property type="molecule type" value="Genomic_DNA"/>
</dbReference>
<reference evidence="9 10" key="1">
    <citation type="submission" date="2024-11" db="EMBL/GenBank/DDBJ databases">
        <title>Chromosome-level genome assembly of Eucalyptus globulus Labill. provides insights into its genome evolution.</title>
        <authorList>
            <person name="Li X."/>
        </authorList>
    </citation>
    <scope>NUCLEOTIDE SEQUENCE [LARGE SCALE GENOMIC DNA]</scope>
    <source>
        <strain evidence="9">CL2024</strain>
        <tissue evidence="9">Fresh tender leaves</tissue>
    </source>
</reference>
<comment type="caution">
    <text evidence="9">The sequence shown here is derived from an EMBL/GenBank/DDBJ whole genome shotgun (WGS) entry which is preliminary data.</text>
</comment>
<keyword evidence="4 7" id="KW-0732">Signal</keyword>
<dbReference type="FunFam" id="1.20.140.40:FF:000006">
    <property type="entry name" value="Pectinesterase inhibitor 3"/>
    <property type="match status" value="1"/>
</dbReference>
<accession>A0ABD3KWB1</accession>
<evidence type="ECO:0000256" key="4">
    <source>
        <dbReference type="ARBA" id="ARBA00022729"/>
    </source>
</evidence>
<protein>
    <recommendedName>
        <fullName evidence="8">Pectinesterase inhibitor domain-containing protein</fullName>
    </recommendedName>
</protein>
<dbReference type="AlphaFoldDB" id="A0ABD3KWB1"/>
<dbReference type="CDD" id="cd15798">
    <property type="entry name" value="PMEI-like_3"/>
    <property type="match status" value="1"/>
</dbReference>
<dbReference type="InterPro" id="IPR006501">
    <property type="entry name" value="Pectinesterase_inhib_dom"/>
</dbReference>
<proteinExistence type="inferred from homology"/>
<keyword evidence="10" id="KW-1185">Reference proteome</keyword>
<dbReference type="GO" id="GO:0048046">
    <property type="term" value="C:apoplast"/>
    <property type="evidence" value="ECO:0007669"/>
    <property type="project" value="UniProtKB-SubCell"/>
</dbReference>
<evidence type="ECO:0000256" key="5">
    <source>
        <dbReference type="ARBA" id="ARBA00023157"/>
    </source>
</evidence>
<evidence type="ECO:0000256" key="7">
    <source>
        <dbReference type="SAM" id="SignalP"/>
    </source>
</evidence>
<evidence type="ECO:0000256" key="6">
    <source>
        <dbReference type="ARBA" id="ARBA00038471"/>
    </source>
</evidence>
<dbReference type="Proteomes" id="UP001634007">
    <property type="component" value="Unassembled WGS sequence"/>
</dbReference>
<dbReference type="Pfam" id="PF04043">
    <property type="entry name" value="PMEI"/>
    <property type="match status" value="1"/>
</dbReference>